<reference evidence="3" key="1">
    <citation type="journal article" date="2019" name="bioRxiv">
        <title>The Genome of the Zebra Mussel, Dreissena polymorpha: A Resource for Invasive Species Research.</title>
        <authorList>
            <person name="McCartney M.A."/>
            <person name="Auch B."/>
            <person name="Kono T."/>
            <person name="Mallez S."/>
            <person name="Zhang Y."/>
            <person name="Obille A."/>
            <person name="Becker A."/>
            <person name="Abrahante J.E."/>
            <person name="Garbe J."/>
            <person name="Badalamenti J.P."/>
            <person name="Herman A."/>
            <person name="Mangelson H."/>
            <person name="Liachko I."/>
            <person name="Sullivan S."/>
            <person name="Sone E.D."/>
            <person name="Koren S."/>
            <person name="Silverstein K.A.T."/>
            <person name="Beckman K.B."/>
            <person name="Gohl D.M."/>
        </authorList>
    </citation>
    <scope>NUCLEOTIDE SEQUENCE</scope>
    <source>
        <strain evidence="3">Duluth1</strain>
        <tissue evidence="3">Whole animal</tissue>
    </source>
</reference>
<dbReference type="AlphaFoldDB" id="A0A9D4HWH5"/>
<evidence type="ECO:0000256" key="1">
    <source>
        <dbReference type="SAM" id="MobiDB-lite"/>
    </source>
</evidence>
<organism evidence="3 4">
    <name type="scientific">Dreissena polymorpha</name>
    <name type="common">Zebra mussel</name>
    <name type="synonym">Mytilus polymorpha</name>
    <dbReference type="NCBI Taxonomy" id="45954"/>
    <lineage>
        <taxon>Eukaryota</taxon>
        <taxon>Metazoa</taxon>
        <taxon>Spiralia</taxon>
        <taxon>Lophotrochozoa</taxon>
        <taxon>Mollusca</taxon>
        <taxon>Bivalvia</taxon>
        <taxon>Autobranchia</taxon>
        <taxon>Heteroconchia</taxon>
        <taxon>Euheterodonta</taxon>
        <taxon>Imparidentia</taxon>
        <taxon>Neoheterodontei</taxon>
        <taxon>Myida</taxon>
        <taxon>Dreissenoidea</taxon>
        <taxon>Dreissenidae</taxon>
        <taxon>Dreissena</taxon>
    </lineage>
</organism>
<evidence type="ECO:0000313" key="3">
    <source>
        <dbReference type="EMBL" id="KAH3737860.1"/>
    </source>
</evidence>
<evidence type="ECO:0000256" key="2">
    <source>
        <dbReference type="SAM" id="SignalP"/>
    </source>
</evidence>
<sequence length="793" mass="87146">MAVRKGLQKLVLLLAVWVAFIKQGNAENMNGRYLVASGSNQGVPFNDDYASKGHEYFDVWSPELATHYGEVFWTDQGNNPIPKEIIDRFKGKVMAITGYEQDQVMVTPTGKPGLNPDLDVSVPINWAYNHHYMAWMTGDHSEMVRISNPDPKDVSDHGSPMRWMAVNKPTSKRLDPKIPTSQMFSEGNGGESRKSFHGYPDGYAQLIDSPNMWHITPMQIDTRNRDCGVTPKDVNNCTNHVNPGPEPRQARYGLGIPKEGSPYSGILECPCNGRYGGDPSIYGEGTLTKKINHHYTCISQPSCGNAVIGNAPECFDAVYQLGLLVSKNITLTPGTTGVPVGCTVQSLSDGTLSATYNPTASTTQCSTSVQRYGTTAFEVGTKIGITLNSTMALITISGPDDVWFGVGFNATHMADSPYTIIINSDGVYERQIGTCGSEAEHCPGDALDTSVTVVSTTVQDGKRTVVLSRPLKGKTSKHYTFDITNEAQIPFISAIGYSQKFDYHKAHSSGLVVLLAHGEQNCICDIGKSGYMCDNNGTNCDTFVKNCVPAPDGDLLSQQNPTCNSIQYAGGLQCCKHGRIMLDADQEIRPELLRYHMKFRFWFQEYKVDGEQVSHYDLPRIYYQTEAWAGEYDIPPAFAAPGKPIPGYPNWPANTPTPGTKCSGDCPNGKDCDCVHTIVFRWTVSNMRLIYAGGHCHAPSCISLNLYRNDTGHEMELLCSQMPVYGSGNVTHNKYDELGYLALPPCLWGNDKGLQPSVFLGPNTPLVSIKHNHNTNMGHYGEMASWQMRGTFF</sequence>
<feature type="signal peptide" evidence="2">
    <location>
        <begin position="1"/>
        <end position="26"/>
    </location>
</feature>
<dbReference type="Proteomes" id="UP000828390">
    <property type="component" value="Unassembled WGS sequence"/>
</dbReference>
<accession>A0A9D4HWH5</accession>
<protein>
    <submittedName>
        <fullName evidence="3">Uncharacterized protein</fullName>
    </submittedName>
</protein>
<name>A0A9D4HWH5_DREPO</name>
<keyword evidence="2" id="KW-0732">Signal</keyword>
<comment type="caution">
    <text evidence="3">The sequence shown here is derived from an EMBL/GenBank/DDBJ whole genome shotgun (WGS) entry which is preliminary data.</text>
</comment>
<proteinExistence type="predicted"/>
<feature type="region of interest" description="Disordered" evidence="1">
    <location>
        <begin position="171"/>
        <end position="192"/>
    </location>
</feature>
<reference evidence="3" key="2">
    <citation type="submission" date="2020-11" db="EMBL/GenBank/DDBJ databases">
        <authorList>
            <person name="McCartney M.A."/>
            <person name="Auch B."/>
            <person name="Kono T."/>
            <person name="Mallez S."/>
            <person name="Becker A."/>
            <person name="Gohl D.M."/>
            <person name="Silverstein K.A.T."/>
            <person name="Koren S."/>
            <person name="Bechman K.B."/>
            <person name="Herman A."/>
            <person name="Abrahante J.E."/>
            <person name="Garbe J."/>
        </authorList>
    </citation>
    <scope>NUCLEOTIDE SEQUENCE</scope>
    <source>
        <strain evidence="3">Duluth1</strain>
        <tissue evidence="3">Whole animal</tissue>
    </source>
</reference>
<dbReference type="OrthoDB" id="427767at2759"/>
<feature type="chain" id="PRO_5039198184" evidence="2">
    <location>
        <begin position="27"/>
        <end position="793"/>
    </location>
</feature>
<dbReference type="EMBL" id="JAIWYP010000011">
    <property type="protein sequence ID" value="KAH3737860.1"/>
    <property type="molecule type" value="Genomic_DNA"/>
</dbReference>
<evidence type="ECO:0000313" key="4">
    <source>
        <dbReference type="Proteomes" id="UP000828390"/>
    </source>
</evidence>
<gene>
    <name evidence="3" type="ORF">DPMN_044458</name>
</gene>
<keyword evidence="4" id="KW-1185">Reference proteome</keyword>